<dbReference type="PANTHER" id="PTHR38525">
    <property type="entry name" value="OS03G0824500 PROTEIN"/>
    <property type="match status" value="1"/>
</dbReference>
<comment type="caution">
    <text evidence="2">The sequence shown here is derived from an EMBL/GenBank/DDBJ whole genome shotgun (WGS) entry which is preliminary data.</text>
</comment>
<proteinExistence type="predicted"/>
<dbReference type="Proteomes" id="UP001140206">
    <property type="component" value="Chromosome 5"/>
</dbReference>
<evidence type="ECO:0000313" key="3">
    <source>
        <dbReference type="Proteomes" id="UP001140206"/>
    </source>
</evidence>
<keyword evidence="1" id="KW-0812">Transmembrane</keyword>
<keyword evidence="1" id="KW-0472">Membrane</keyword>
<dbReference type="EMBL" id="JAMFTS010000005">
    <property type="protein sequence ID" value="KAJ4755176.1"/>
    <property type="molecule type" value="Genomic_DNA"/>
</dbReference>
<organism evidence="2 3">
    <name type="scientific">Rhynchospora pubera</name>
    <dbReference type="NCBI Taxonomy" id="906938"/>
    <lineage>
        <taxon>Eukaryota</taxon>
        <taxon>Viridiplantae</taxon>
        <taxon>Streptophyta</taxon>
        <taxon>Embryophyta</taxon>
        <taxon>Tracheophyta</taxon>
        <taxon>Spermatophyta</taxon>
        <taxon>Magnoliopsida</taxon>
        <taxon>Liliopsida</taxon>
        <taxon>Poales</taxon>
        <taxon>Cyperaceae</taxon>
        <taxon>Cyperoideae</taxon>
        <taxon>Rhynchosporeae</taxon>
        <taxon>Rhynchospora</taxon>
    </lineage>
</organism>
<keyword evidence="1" id="KW-1133">Transmembrane helix</keyword>
<reference evidence="2" key="1">
    <citation type="submission" date="2022-08" db="EMBL/GenBank/DDBJ databases">
        <authorList>
            <person name="Marques A."/>
        </authorList>
    </citation>
    <scope>NUCLEOTIDE SEQUENCE</scope>
    <source>
        <strain evidence="2">RhyPub2mFocal</strain>
        <tissue evidence="2">Leaves</tissue>
    </source>
</reference>
<name>A0AAV8CIY7_9POAL</name>
<dbReference type="PANTHER" id="PTHR38525:SF1">
    <property type="entry name" value="OS03G0824500 PROTEIN"/>
    <property type="match status" value="1"/>
</dbReference>
<sequence length="103" mass="11465">MQDPYQPMGSIKIIDTAFSAKGPISHDQRFFTSHRERRGGLEFRLQTARGDMAGRVGDVAFKALTAGLGIATIYLAATFSVNVYRGFSWHSAQTKLEKEKPEE</sequence>
<evidence type="ECO:0008006" key="4">
    <source>
        <dbReference type="Google" id="ProtNLM"/>
    </source>
</evidence>
<feature type="transmembrane region" description="Helical" evidence="1">
    <location>
        <begin position="59"/>
        <end position="81"/>
    </location>
</feature>
<keyword evidence="3" id="KW-1185">Reference proteome</keyword>
<evidence type="ECO:0000313" key="2">
    <source>
        <dbReference type="EMBL" id="KAJ4755176.1"/>
    </source>
</evidence>
<evidence type="ECO:0000256" key="1">
    <source>
        <dbReference type="SAM" id="Phobius"/>
    </source>
</evidence>
<protein>
    <recommendedName>
        <fullName evidence="4">Cytochrome c oxidase assembly protein COX20, mitochondrial</fullName>
    </recommendedName>
</protein>
<accession>A0AAV8CIY7</accession>
<dbReference type="AlphaFoldDB" id="A0AAV8CIY7"/>
<gene>
    <name evidence="2" type="ORF">LUZ62_089581</name>
</gene>